<organism evidence="1 2">
    <name type="scientific">Haloferax sulfurifontis</name>
    <dbReference type="NCBI Taxonomy" id="255616"/>
    <lineage>
        <taxon>Archaea</taxon>
        <taxon>Methanobacteriati</taxon>
        <taxon>Methanobacteriota</taxon>
        <taxon>Stenosarchaea group</taxon>
        <taxon>Halobacteria</taxon>
        <taxon>Halobacteriales</taxon>
        <taxon>Haloferacaceae</taxon>
        <taxon>Haloferax</taxon>
    </lineage>
</organism>
<sequence length="65" mass="6861">MIQNSLSEGYWLSERKPAGGFVMGPIPTDDAGFYGESERPASPAVALSVSVSLDSSSVRSAKNVR</sequence>
<reference evidence="1" key="2">
    <citation type="submission" date="2020-09" db="EMBL/GenBank/DDBJ databases">
        <authorList>
            <person name="Sun Q."/>
            <person name="Sedlacek I."/>
        </authorList>
    </citation>
    <scope>NUCLEOTIDE SEQUENCE</scope>
    <source>
        <strain evidence="1">CCM 7217</strain>
    </source>
</reference>
<protein>
    <submittedName>
        <fullName evidence="1">Uncharacterized protein</fullName>
    </submittedName>
</protein>
<proteinExistence type="predicted"/>
<reference evidence="1" key="1">
    <citation type="journal article" date="2014" name="Int. J. Syst. Evol. Microbiol.">
        <title>Complete genome sequence of Corynebacterium casei LMG S-19264T (=DSM 44701T), isolated from a smear-ripened cheese.</title>
        <authorList>
            <consortium name="US DOE Joint Genome Institute (JGI-PGF)"/>
            <person name="Walter F."/>
            <person name="Albersmeier A."/>
            <person name="Kalinowski J."/>
            <person name="Ruckert C."/>
        </authorList>
    </citation>
    <scope>NUCLEOTIDE SEQUENCE</scope>
    <source>
        <strain evidence="1">CCM 7217</strain>
    </source>
</reference>
<evidence type="ECO:0000313" key="2">
    <source>
        <dbReference type="Proteomes" id="UP000646833"/>
    </source>
</evidence>
<dbReference type="EMBL" id="BMCI01000006">
    <property type="protein sequence ID" value="GGC67381.1"/>
    <property type="molecule type" value="Genomic_DNA"/>
</dbReference>
<dbReference type="AlphaFoldDB" id="A0A830E980"/>
<gene>
    <name evidence="1" type="ORF">GCM10007209_31860</name>
</gene>
<dbReference type="Proteomes" id="UP000646833">
    <property type="component" value="Unassembled WGS sequence"/>
</dbReference>
<evidence type="ECO:0000313" key="1">
    <source>
        <dbReference type="EMBL" id="GGC67381.1"/>
    </source>
</evidence>
<name>A0A830E980_9EURY</name>
<accession>A0A830E980</accession>
<comment type="caution">
    <text evidence="1">The sequence shown here is derived from an EMBL/GenBank/DDBJ whole genome shotgun (WGS) entry which is preliminary data.</text>
</comment>